<proteinExistence type="predicted"/>
<protein>
    <recommendedName>
        <fullName evidence="4">Transmembrane protein</fullName>
    </recommendedName>
</protein>
<organism evidence="2 3">
    <name type="scientific">Paramecium sonneborni</name>
    <dbReference type="NCBI Taxonomy" id="65129"/>
    <lineage>
        <taxon>Eukaryota</taxon>
        <taxon>Sar</taxon>
        <taxon>Alveolata</taxon>
        <taxon>Ciliophora</taxon>
        <taxon>Intramacronucleata</taxon>
        <taxon>Oligohymenophorea</taxon>
        <taxon>Peniculida</taxon>
        <taxon>Parameciidae</taxon>
        <taxon>Paramecium</taxon>
    </lineage>
</organism>
<sequence>MQSMLYQYIQSLNPQQKQVKQFHSLVQQIIYEGFLINTNQYLNELQQFNIQIESSTLVFACCFLFSYIVSINTTTQLNAIFLLINVFYIILLCIHSKLFLLIKVFAKQGKCTLVLQTR</sequence>
<name>A0A8S1R687_9CILI</name>
<dbReference type="AlphaFoldDB" id="A0A8S1R687"/>
<evidence type="ECO:0008006" key="4">
    <source>
        <dbReference type="Google" id="ProtNLM"/>
    </source>
</evidence>
<dbReference type="Proteomes" id="UP000692954">
    <property type="component" value="Unassembled WGS sequence"/>
</dbReference>
<comment type="caution">
    <text evidence="2">The sequence shown here is derived from an EMBL/GenBank/DDBJ whole genome shotgun (WGS) entry which is preliminary data.</text>
</comment>
<gene>
    <name evidence="2" type="ORF">PSON_ATCC_30995.1.T1400123</name>
</gene>
<keyword evidence="1" id="KW-1133">Transmembrane helix</keyword>
<accession>A0A8S1R687</accession>
<evidence type="ECO:0000256" key="1">
    <source>
        <dbReference type="SAM" id="Phobius"/>
    </source>
</evidence>
<dbReference type="EMBL" id="CAJJDN010000140">
    <property type="protein sequence ID" value="CAD8122784.1"/>
    <property type="molecule type" value="Genomic_DNA"/>
</dbReference>
<evidence type="ECO:0000313" key="3">
    <source>
        <dbReference type="Proteomes" id="UP000692954"/>
    </source>
</evidence>
<keyword evidence="1" id="KW-0812">Transmembrane</keyword>
<keyword evidence="3" id="KW-1185">Reference proteome</keyword>
<feature type="transmembrane region" description="Helical" evidence="1">
    <location>
        <begin position="79"/>
        <end position="100"/>
    </location>
</feature>
<evidence type="ECO:0000313" key="2">
    <source>
        <dbReference type="EMBL" id="CAD8122784.1"/>
    </source>
</evidence>
<keyword evidence="1" id="KW-0472">Membrane</keyword>
<feature type="transmembrane region" description="Helical" evidence="1">
    <location>
        <begin position="56"/>
        <end position="73"/>
    </location>
</feature>
<reference evidence="2" key="1">
    <citation type="submission" date="2021-01" db="EMBL/GenBank/DDBJ databases">
        <authorList>
            <consortium name="Genoscope - CEA"/>
            <person name="William W."/>
        </authorList>
    </citation>
    <scope>NUCLEOTIDE SEQUENCE</scope>
</reference>